<keyword evidence="6" id="KW-1015">Disulfide bond</keyword>
<proteinExistence type="inferred from homology"/>
<evidence type="ECO:0000256" key="5">
    <source>
        <dbReference type="ARBA" id="ARBA00022729"/>
    </source>
</evidence>
<evidence type="ECO:0000256" key="2">
    <source>
        <dbReference type="ARBA" id="ARBA00008127"/>
    </source>
</evidence>
<protein>
    <recommendedName>
        <fullName evidence="7">Epidermal patterning factor-like protein</fullName>
    </recommendedName>
</protein>
<dbReference type="Proteomes" id="UP001443914">
    <property type="component" value="Unassembled WGS sequence"/>
</dbReference>
<dbReference type="PANTHER" id="PTHR33109">
    <property type="entry name" value="EPIDERMAL PATTERNING FACTOR-LIKE PROTEIN 4"/>
    <property type="match status" value="1"/>
</dbReference>
<evidence type="ECO:0000256" key="3">
    <source>
        <dbReference type="ARBA" id="ARBA00022473"/>
    </source>
</evidence>
<feature type="chain" id="PRO_5043090280" description="Epidermal patterning factor-like protein" evidence="7">
    <location>
        <begin position="28"/>
        <end position="116"/>
    </location>
</feature>
<evidence type="ECO:0000256" key="1">
    <source>
        <dbReference type="ARBA" id="ARBA00004613"/>
    </source>
</evidence>
<evidence type="ECO:0000256" key="6">
    <source>
        <dbReference type="ARBA" id="ARBA00023157"/>
    </source>
</evidence>
<feature type="signal peptide" evidence="7">
    <location>
        <begin position="1"/>
        <end position="27"/>
    </location>
</feature>
<accession>A0AAW1MQ39</accession>
<sequence>MVSLNIITSIIFGLSLFSPHLFPTIQGRVLLNITNVNPTTNKSPKITKEEKTMIKGQVMGSRPPKCQGRCGSCGGHCVAVQVPSSVPNIEYARGELSSDYKPITWKCQCGPFLFNP</sequence>
<comment type="caution">
    <text evidence="8">The sequence shown here is derived from an EMBL/GenBank/DDBJ whole genome shotgun (WGS) entry which is preliminary data.</text>
</comment>
<organism evidence="8 9">
    <name type="scientific">Saponaria officinalis</name>
    <name type="common">Common soapwort</name>
    <name type="synonym">Lychnis saponaria</name>
    <dbReference type="NCBI Taxonomy" id="3572"/>
    <lineage>
        <taxon>Eukaryota</taxon>
        <taxon>Viridiplantae</taxon>
        <taxon>Streptophyta</taxon>
        <taxon>Embryophyta</taxon>
        <taxon>Tracheophyta</taxon>
        <taxon>Spermatophyta</taxon>
        <taxon>Magnoliopsida</taxon>
        <taxon>eudicotyledons</taxon>
        <taxon>Gunneridae</taxon>
        <taxon>Pentapetalae</taxon>
        <taxon>Caryophyllales</taxon>
        <taxon>Caryophyllaceae</taxon>
        <taxon>Caryophylleae</taxon>
        <taxon>Saponaria</taxon>
    </lineage>
</organism>
<keyword evidence="4 7" id="KW-0964">Secreted</keyword>
<dbReference type="InterPro" id="IPR039455">
    <property type="entry name" value="EPFL"/>
</dbReference>
<reference evidence="8" key="1">
    <citation type="submission" date="2024-03" db="EMBL/GenBank/DDBJ databases">
        <title>WGS assembly of Saponaria officinalis var. Norfolk2.</title>
        <authorList>
            <person name="Jenkins J."/>
            <person name="Shu S."/>
            <person name="Grimwood J."/>
            <person name="Barry K."/>
            <person name="Goodstein D."/>
            <person name="Schmutz J."/>
            <person name="Leebens-Mack J."/>
            <person name="Osbourn A."/>
        </authorList>
    </citation>
    <scope>NUCLEOTIDE SEQUENCE [LARGE SCALE GENOMIC DNA]</scope>
    <source>
        <strain evidence="8">JIC</strain>
    </source>
</reference>
<evidence type="ECO:0000256" key="4">
    <source>
        <dbReference type="ARBA" id="ARBA00022525"/>
    </source>
</evidence>
<dbReference type="PANTHER" id="PTHR33109:SF3">
    <property type="entry name" value="EPIDERMAL PATTERNING FACTOR-LIKE PROTEIN"/>
    <property type="match status" value="1"/>
</dbReference>
<name>A0AAW1MQ39_SAPOF</name>
<gene>
    <name evidence="8" type="ORF">RND81_02G144300</name>
</gene>
<keyword evidence="9" id="KW-1185">Reference proteome</keyword>
<dbReference type="EMBL" id="JBDFQZ010000002">
    <property type="protein sequence ID" value="KAK9749695.1"/>
    <property type="molecule type" value="Genomic_DNA"/>
</dbReference>
<comment type="subcellular location">
    <subcellularLocation>
        <location evidence="1 7">Secreted</location>
    </subcellularLocation>
</comment>
<dbReference type="AlphaFoldDB" id="A0AAW1MQ39"/>
<evidence type="ECO:0000313" key="8">
    <source>
        <dbReference type="EMBL" id="KAK9749695.1"/>
    </source>
</evidence>
<comment type="similarity">
    <text evidence="2 7">Belongs to the plant cysteine rich small secretory peptide family. Epidermal patterning factor subfamily.</text>
</comment>
<dbReference type="GO" id="GO:0005576">
    <property type="term" value="C:extracellular region"/>
    <property type="evidence" value="ECO:0007669"/>
    <property type="project" value="UniProtKB-SubCell"/>
</dbReference>
<dbReference type="GO" id="GO:0010052">
    <property type="term" value="P:guard cell differentiation"/>
    <property type="evidence" value="ECO:0007669"/>
    <property type="project" value="UniProtKB-UniRule"/>
</dbReference>
<evidence type="ECO:0000313" key="9">
    <source>
        <dbReference type="Proteomes" id="UP001443914"/>
    </source>
</evidence>
<comment type="function">
    <text evidence="7">Controls stomatal patterning.</text>
</comment>
<keyword evidence="3 7" id="KW-0217">Developmental protein</keyword>
<dbReference type="Pfam" id="PF17181">
    <property type="entry name" value="EPF"/>
    <property type="match status" value="1"/>
</dbReference>
<evidence type="ECO:0000256" key="7">
    <source>
        <dbReference type="RuleBase" id="RU367102"/>
    </source>
</evidence>
<keyword evidence="5 7" id="KW-0732">Signal</keyword>